<evidence type="ECO:0000313" key="5">
    <source>
        <dbReference type="Proteomes" id="UP001390339"/>
    </source>
</evidence>
<protein>
    <submittedName>
        <fullName evidence="4">DUF1593 domain-containing protein</fullName>
    </submittedName>
</protein>
<dbReference type="EMBL" id="JAPCWZ010000002">
    <property type="protein sequence ID" value="KAK8876741.1"/>
    <property type="molecule type" value="Genomic_DNA"/>
</dbReference>
<dbReference type="Pfam" id="PF07632">
    <property type="entry name" value="Sde182_NH-like"/>
    <property type="match status" value="1"/>
</dbReference>
<evidence type="ECO:0000259" key="2">
    <source>
        <dbReference type="Pfam" id="PF07632"/>
    </source>
</evidence>
<proteinExistence type="predicted"/>
<gene>
    <name evidence="4" type="ORF">PGQ11_001687</name>
</gene>
<evidence type="ECO:0000256" key="1">
    <source>
        <dbReference type="SAM" id="SignalP"/>
    </source>
</evidence>
<dbReference type="Gene3D" id="3.90.245.10">
    <property type="entry name" value="Ribonucleoside hydrolase-like"/>
    <property type="match status" value="1"/>
</dbReference>
<dbReference type="InterPro" id="IPR013783">
    <property type="entry name" value="Ig-like_fold"/>
</dbReference>
<evidence type="ECO:0000313" key="4">
    <source>
        <dbReference type="EMBL" id="KAK8876741.1"/>
    </source>
</evidence>
<name>A0ABR2JG21_9PEZI</name>
<dbReference type="InterPro" id="IPR036452">
    <property type="entry name" value="Ribo_hydro-like"/>
</dbReference>
<dbReference type="InterPro" id="IPR048527">
    <property type="entry name" value="Sde182_C"/>
</dbReference>
<dbReference type="Pfam" id="PF21027">
    <property type="entry name" value="Sde0182_C"/>
    <property type="match status" value="1"/>
</dbReference>
<sequence length="483" mass="52839">MMKKAFWKTRGLWGLWGLGLAAGAAATPLPAPAPMTATPKPRMVAMTDVVGSNVEPDDMQSLVHLVSVADTFQIDGIIATTGWNLDGSTEMNRIFDVIDAYEKDLPNLMRRSGQTEFLADETNQVIGYWPSAAYLRGVIAEGQTTRGMGGVGDDKATNGSRLMTSIIDRVDPYNRPVWISFWGSGNTLAQALWDVQKSRTTEEVDTFLPRVRVYAVTDQDRPFYAENDFTDVPITAQTWMRKTFGSKLFYIWSETAWRQLGIQTKDRWPLYKNSVRGKGALGTIYPDYKYVVEGDTSSWVYAWPGVNDPEDPSQWGYGGRFVDMPSPDNVTRAYMDRGGNAAVQCTDAIARTVQDQMNNFVARIEWAASGKGNRNPVVVMNGDSSYQVVTVRAAAGAEITVSAAGTMDPDGDALSYAWSQDTGVVGAGWTTAIALSGDSTPDTSFVVPADAGGKDIHLMLRVVDNGTPALATWRRIILQVTES</sequence>
<evidence type="ECO:0000259" key="3">
    <source>
        <dbReference type="Pfam" id="PF21027"/>
    </source>
</evidence>
<keyword evidence="1" id="KW-0732">Signal</keyword>
<dbReference type="InterPro" id="IPR011483">
    <property type="entry name" value="Sde182_NH-like"/>
</dbReference>
<feature type="chain" id="PRO_5045086232" evidence="1">
    <location>
        <begin position="27"/>
        <end position="483"/>
    </location>
</feature>
<feature type="signal peptide" evidence="1">
    <location>
        <begin position="1"/>
        <end position="26"/>
    </location>
</feature>
<accession>A0ABR2JG21</accession>
<organism evidence="4 5">
    <name type="scientific">Apiospora arundinis</name>
    <dbReference type="NCBI Taxonomy" id="335852"/>
    <lineage>
        <taxon>Eukaryota</taxon>
        <taxon>Fungi</taxon>
        <taxon>Dikarya</taxon>
        <taxon>Ascomycota</taxon>
        <taxon>Pezizomycotina</taxon>
        <taxon>Sordariomycetes</taxon>
        <taxon>Xylariomycetidae</taxon>
        <taxon>Amphisphaeriales</taxon>
        <taxon>Apiosporaceae</taxon>
        <taxon>Apiospora</taxon>
    </lineage>
</organism>
<feature type="domain" description="Cellulose-binding Sde182 C-terminal" evidence="3">
    <location>
        <begin position="398"/>
        <end position="480"/>
    </location>
</feature>
<feature type="domain" description="Cellulose-binding Sde182 nucleoside hydrolase-like" evidence="2">
    <location>
        <begin position="42"/>
        <end position="321"/>
    </location>
</feature>
<comment type="caution">
    <text evidence="4">The sequence shown here is derived from an EMBL/GenBank/DDBJ whole genome shotgun (WGS) entry which is preliminary data.</text>
</comment>
<keyword evidence="5" id="KW-1185">Reference proteome</keyword>
<dbReference type="Gene3D" id="2.60.40.10">
    <property type="entry name" value="Immunoglobulins"/>
    <property type="match status" value="1"/>
</dbReference>
<dbReference type="Proteomes" id="UP001390339">
    <property type="component" value="Unassembled WGS sequence"/>
</dbReference>
<reference evidence="4 5" key="1">
    <citation type="journal article" date="2024" name="IMA Fungus">
        <title>Apiospora arundinis, a panoply of carbohydrate-active enzymes and secondary metabolites.</title>
        <authorList>
            <person name="Sorensen T."/>
            <person name="Petersen C."/>
            <person name="Muurmann A.T."/>
            <person name="Christiansen J.V."/>
            <person name="Brundto M.L."/>
            <person name="Overgaard C.K."/>
            <person name="Boysen A.T."/>
            <person name="Wollenberg R.D."/>
            <person name="Larsen T.O."/>
            <person name="Sorensen J.L."/>
            <person name="Nielsen K.L."/>
            <person name="Sondergaard T.E."/>
        </authorList>
    </citation>
    <scope>NUCLEOTIDE SEQUENCE [LARGE SCALE GENOMIC DNA]</scope>
    <source>
        <strain evidence="4 5">AAU 773</strain>
    </source>
</reference>